<evidence type="ECO:0000256" key="3">
    <source>
        <dbReference type="ARBA" id="ARBA00022729"/>
    </source>
</evidence>
<dbReference type="GO" id="GO:0055052">
    <property type="term" value="C:ATP-binding cassette (ABC) transporter complex, substrate-binding subunit-containing"/>
    <property type="evidence" value="ECO:0007669"/>
    <property type="project" value="TreeGrafter"/>
</dbReference>
<keyword evidence="4" id="KW-0812">Transmembrane</keyword>
<evidence type="ECO:0000256" key="4">
    <source>
        <dbReference type="SAM" id="Phobius"/>
    </source>
</evidence>
<dbReference type="EMBL" id="JACXAE010000082">
    <property type="protein sequence ID" value="MBD2775493.1"/>
    <property type="molecule type" value="Genomic_DNA"/>
</dbReference>
<name>A0A8J6XJ75_9CYAN</name>
<comment type="caution">
    <text evidence="5">The sequence shown here is derived from an EMBL/GenBank/DDBJ whole genome shotgun (WGS) entry which is preliminary data.</text>
</comment>
<dbReference type="GO" id="GO:1901982">
    <property type="term" value="F:maltose binding"/>
    <property type="evidence" value="ECO:0007669"/>
    <property type="project" value="TreeGrafter"/>
</dbReference>
<gene>
    <name evidence="5" type="ORF">ICL16_26400</name>
</gene>
<evidence type="ECO:0000256" key="2">
    <source>
        <dbReference type="ARBA" id="ARBA00022448"/>
    </source>
</evidence>
<organism evidence="5 6">
    <name type="scientific">Iningainema tapete BLCC-T55</name>
    <dbReference type="NCBI Taxonomy" id="2748662"/>
    <lineage>
        <taxon>Bacteria</taxon>
        <taxon>Bacillati</taxon>
        <taxon>Cyanobacteriota</taxon>
        <taxon>Cyanophyceae</taxon>
        <taxon>Nostocales</taxon>
        <taxon>Scytonemataceae</taxon>
        <taxon>Iningainema tapete</taxon>
    </lineage>
</organism>
<accession>A0A8J6XJ75</accession>
<dbReference type="AlphaFoldDB" id="A0A8J6XJ75"/>
<evidence type="ECO:0000256" key="1">
    <source>
        <dbReference type="ARBA" id="ARBA00008520"/>
    </source>
</evidence>
<reference evidence="5" key="1">
    <citation type="submission" date="2020-09" db="EMBL/GenBank/DDBJ databases">
        <title>Iningainema tapete sp. nov. (Scytonemataceae, Cyanobacteria) from greenhouses in central Florida (USA) produces two types of nodularin with biosynthetic potential for microcystin-LR and anabaenopeptins.</title>
        <authorList>
            <person name="Berthold D.E."/>
            <person name="Lefler F.W."/>
            <person name="Huang I.-S."/>
            <person name="Abdulla H."/>
            <person name="Zimba P.V."/>
            <person name="Laughinghouse H.D. IV."/>
        </authorList>
    </citation>
    <scope>NUCLEOTIDE SEQUENCE</scope>
    <source>
        <strain evidence="5">BLCCT55</strain>
    </source>
</reference>
<dbReference type="CDD" id="cd14748">
    <property type="entry name" value="PBP2_UgpB"/>
    <property type="match status" value="1"/>
</dbReference>
<dbReference type="PANTHER" id="PTHR30061">
    <property type="entry name" value="MALTOSE-BINDING PERIPLASMIC PROTEIN"/>
    <property type="match status" value="1"/>
</dbReference>
<dbReference type="RefSeq" id="WP_190833958.1">
    <property type="nucleotide sequence ID" value="NZ_CAWPPI010000082.1"/>
</dbReference>
<dbReference type="PANTHER" id="PTHR30061:SF50">
    <property type="entry name" value="MALTOSE_MALTODEXTRIN-BINDING PERIPLASMIC PROTEIN"/>
    <property type="match status" value="1"/>
</dbReference>
<dbReference type="Pfam" id="PF13416">
    <property type="entry name" value="SBP_bac_8"/>
    <property type="match status" value="1"/>
</dbReference>
<keyword evidence="3" id="KW-0732">Signal</keyword>
<protein>
    <submittedName>
        <fullName evidence="5">Extracellular solute-binding protein</fullName>
    </submittedName>
</protein>
<keyword evidence="2" id="KW-0813">Transport</keyword>
<proteinExistence type="inferred from homology"/>
<dbReference type="Gene3D" id="3.40.190.10">
    <property type="entry name" value="Periplasmic binding protein-like II"/>
    <property type="match status" value="1"/>
</dbReference>
<dbReference type="SUPFAM" id="SSF53850">
    <property type="entry name" value="Periplasmic binding protein-like II"/>
    <property type="match status" value="1"/>
</dbReference>
<evidence type="ECO:0000313" key="5">
    <source>
        <dbReference type="EMBL" id="MBD2775493.1"/>
    </source>
</evidence>
<evidence type="ECO:0000313" key="6">
    <source>
        <dbReference type="Proteomes" id="UP000629098"/>
    </source>
</evidence>
<keyword evidence="4" id="KW-0472">Membrane</keyword>
<keyword evidence="6" id="KW-1185">Reference proteome</keyword>
<dbReference type="GO" id="GO:0042956">
    <property type="term" value="P:maltodextrin transmembrane transport"/>
    <property type="evidence" value="ECO:0007669"/>
    <property type="project" value="TreeGrafter"/>
</dbReference>
<comment type="similarity">
    <text evidence="1">Belongs to the bacterial solute-binding protein 1 family.</text>
</comment>
<dbReference type="Proteomes" id="UP000629098">
    <property type="component" value="Unassembled WGS sequence"/>
</dbReference>
<dbReference type="InterPro" id="IPR006059">
    <property type="entry name" value="SBP"/>
</dbReference>
<feature type="transmembrane region" description="Helical" evidence="4">
    <location>
        <begin position="20"/>
        <end position="39"/>
    </location>
</feature>
<sequence>MSEDSLHKIVRRKIQKGVIWFWVCILSVCLLMSGCQLSGTKNGVIHLTMWHALNPPPNRDVFQKLVDKFNQKHPDVQVESLYIGQADQIMPKILTAVIGNASPDILWYDSSITGRLVELQAIQPLEDWLDRSTLKSEIDPALFEGMVLDGHTWSIPFSTNNTGIFYRPSLFKAAGITKLPQTWEELRSVARQLTLDKNGDGRKDQYGIVLPLGKGEWTVFTWLPFMFSAGGELVEANQPKLINQGAIAALDFWSNLIKDGSAIKSLPERGYEQDDFIAGRVAMQVTGPWTLGFLAPMGIDFDVLPIPKNRRQAAVVGGENLFVMKTTPARQQAALQFLEYVLSEEFQTEIALGTGYLPVNLKSRQSQAYQNFLTKQPLLQVFLAQMNQARSRPNISGYNRISDSLGRAIEATLLGESPQKALQKAQERLKLFWED</sequence>
<keyword evidence="4" id="KW-1133">Transmembrane helix</keyword>
<dbReference type="GO" id="GO:0015768">
    <property type="term" value="P:maltose transport"/>
    <property type="evidence" value="ECO:0007669"/>
    <property type="project" value="TreeGrafter"/>
</dbReference>